<protein>
    <recommendedName>
        <fullName evidence="4">BTB domain-containing protein</fullName>
    </recommendedName>
</protein>
<gene>
    <name evidence="2" type="ORF">VKT23_004526</name>
</gene>
<comment type="caution">
    <text evidence="2">The sequence shown here is derived from an EMBL/GenBank/DDBJ whole genome shotgun (WGS) entry which is preliminary data.</text>
</comment>
<keyword evidence="3" id="KW-1185">Reference proteome</keyword>
<organism evidence="2 3">
    <name type="scientific">Marasmiellus scandens</name>
    <dbReference type="NCBI Taxonomy" id="2682957"/>
    <lineage>
        <taxon>Eukaryota</taxon>
        <taxon>Fungi</taxon>
        <taxon>Dikarya</taxon>
        <taxon>Basidiomycota</taxon>
        <taxon>Agaricomycotina</taxon>
        <taxon>Agaricomycetes</taxon>
        <taxon>Agaricomycetidae</taxon>
        <taxon>Agaricales</taxon>
        <taxon>Marasmiineae</taxon>
        <taxon>Omphalotaceae</taxon>
        <taxon>Marasmiellus</taxon>
    </lineage>
</organism>
<feature type="region of interest" description="Disordered" evidence="1">
    <location>
        <begin position="259"/>
        <end position="318"/>
    </location>
</feature>
<feature type="compositionally biased region" description="Acidic residues" evidence="1">
    <location>
        <begin position="259"/>
        <end position="288"/>
    </location>
</feature>
<evidence type="ECO:0000256" key="1">
    <source>
        <dbReference type="SAM" id="MobiDB-lite"/>
    </source>
</evidence>
<feature type="region of interest" description="Disordered" evidence="1">
    <location>
        <begin position="113"/>
        <end position="135"/>
    </location>
</feature>
<sequence>MSSFPSRPFPPHSLSGIPLEYILDQLHNLAPHYWNEPESADCTIVIPVPFKHASSTASRASYDPSGTGRRVTEPSLNLLPRITLKLHSDYLSAHSSFLRALFAGASPLDLVDTVSSTTPRPSSPSHHSTSDCPSTSRYTIPHTLLPRVLANSTPDHPVIFLPIPDPSSIDLVIHWIYFGRTEFIEKALNNGDIEWEGIARNVEYLGLSTDIKVFLGWWYGRWRHSSRSSMRYAYPWDRYPHIAYSIFTSACRGEEIEYDDSDTACSDEDDSEGDDTLVNDDSASETAEETGHSRFKIEALREEPQRGRSRTTKGLSWPLHLTEQQANTVCHA</sequence>
<reference evidence="2 3" key="1">
    <citation type="submission" date="2024-01" db="EMBL/GenBank/DDBJ databases">
        <title>A draft genome for the cacao thread blight pathogen Marasmiellus scandens.</title>
        <authorList>
            <person name="Baruah I.K."/>
            <person name="Leung J."/>
            <person name="Bukari Y."/>
            <person name="Amoako-Attah I."/>
            <person name="Meinhardt L.W."/>
            <person name="Bailey B.A."/>
            <person name="Cohen S.P."/>
        </authorList>
    </citation>
    <scope>NUCLEOTIDE SEQUENCE [LARGE SCALE GENOMIC DNA]</scope>
    <source>
        <strain evidence="2 3">GH-19</strain>
    </source>
</reference>
<evidence type="ECO:0000313" key="3">
    <source>
        <dbReference type="Proteomes" id="UP001498398"/>
    </source>
</evidence>
<dbReference type="Proteomes" id="UP001498398">
    <property type="component" value="Unassembled WGS sequence"/>
</dbReference>
<name>A0ABR1JVX0_9AGAR</name>
<proteinExistence type="predicted"/>
<feature type="compositionally biased region" description="Basic and acidic residues" evidence="1">
    <location>
        <begin position="289"/>
        <end position="306"/>
    </location>
</feature>
<dbReference type="EMBL" id="JBANRG010000004">
    <property type="protein sequence ID" value="KAK7467473.1"/>
    <property type="molecule type" value="Genomic_DNA"/>
</dbReference>
<evidence type="ECO:0000313" key="2">
    <source>
        <dbReference type="EMBL" id="KAK7467473.1"/>
    </source>
</evidence>
<feature type="compositionally biased region" description="Low complexity" evidence="1">
    <location>
        <begin position="115"/>
        <end position="135"/>
    </location>
</feature>
<accession>A0ABR1JVX0</accession>
<evidence type="ECO:0008006" key="4">
    <source>
        <dbReference type="Google" id="ProtNLM"/>
    </source>
</evidence>